<reference evidence="2" key="1">
    <citation type="submission" date="2017-04" db="EMBL/GenBank/DDBJ databases">
        <title>Population genomics of picophytoplankton unveils novel chromosome hypervariability.</title>
        <authorList>
            <consortium name="DOE Joint Genome Institute"/>
            <person name="Blanc-Mathieu R."/>
            <person name="Krasovec M."/>
            <person name="Hebrard M."/>
            <person name="Yau S."/>
            <person name="Desgranges E."/>
            <person name="Martin J."/>
            <person name="Schackwitz W."/>
            <person name="Kuo A."/>
            <person name="Salin G."/>
            <person name="Donnadieu C."/>
            <person name="Desdevises Y."/>
            <person name="Sanchez-Ferandin S."/>
            <person name="Moreau H."/>
            <person name="Rivals E."/>
            <person name="Grigoriev I.V."/>
            <person name="Grimsley N."/>
            <person name="Eyre-Walker A."/>
            <person name="Piganeau G."/>
        </authorList>
    </citation>
    <scope>NUCLEOTIDE SEQUENCE [LARGE SCALE GENOMIC DNA]</scope>
    <source>
        <strain evidence="2">RCC 1115</strain>
    </source>
</reference>
<protein>
    <submittedName>
        <fullName evidence="2">Uncharacterized protein</fullName>
    </submittedName>
</protein>
<dbReference type="Proteomes" id="UP000195557">
    <property type="component" value="Unassembled WGS sequence"/>
</dbReference>
<evidence type="ECO:0000256" key="1">
    <source>
        <dbReference type="SAM" id="MobiDB-lite"/>
    </source>
</evidence>
<dbReference type="EMBL" id="KZ155791">
    <property type="protein sequence ID" value="OUS45087.1"/>
    <property type="molecule type" value="Genomic_DNA"/>
</dbReference>
<dbReference type="AlphaFoldDB" id="A0A1Y5I8R6"/>
<proteinExistence type="predicted"/>
<sequence>MSIARATGASASTPRVRSRSTRARAWTRGRAMMNVNASSMPMNVDETSDDRARVDAAIGAAIGRGVAHGLALALALAAPAEASIAGTYADPKHPGCAREIFPNGVVAGEDGDPGCGDDDAAVRRPWRVRGTIASDGESVFVDFSPKGGPANVVGARTDVDARGASLPLGGVRFPDGNVWVKLK</sequence>
<evidence type="ECO:0000313" key="2">
    <source>
        <dbReference type="EMBL" id="OUS45087.1"/>
    </source>
</evidence>
<accession>A0A1Y5I8R6</accession>
<gene>
    <name evidence="2" type="ORF">BE221DRAFT_193257</name>
</gene>
<feature type="region of interest" description="Disordered" evidence="1">
    <location>
        <begin position="1"/>
        <end position="23"/>
    </location>
</feature>
<name>A0A1Y5I8R6_OSTTA</name>
<organism evidence="2">
    <name type="scientific">Ostreococcus tauri</name>
    <name type="common">Marine green alga</name>
    <dbReference type="NCBI Taxonomy" id="70448"/>
    <lineage>
        <taxon>Eukaryota</taxon>
        <taxon>Viridiplantae</taxon>
        <taxon>Chlorophyta</taxon>
        <taxon>Mamiellophyceae</taxon>
        <taxon>Mamiellales</taxon>
        <taxon>Bathycoccaceae</taxon>
        <taxon>Ostreococcus</taxon>
    </lineage>
</organism>